<dbReference type="PANTHER" id="PTHR33545:SF5">
    <property type="entry name" value="UPF0750 MEMBRANE PROTEIN YITT"/>
    <property type="match status" value="1"/>
</dbReference>
<feature type="transmembrane region" description="Helical" evidence="6">
    <location>
        <begin position="83"/>
        <end position="104"/>
    </location>
</feature>
<feature type="transmembrane region" description="Helical" evidence="6">
    <location>
        <begin position="156"/>
        <end position="177"/>
    </location>
</feature>
<evidence type="ECO:0000256" key="3">
    <source>
        <dbReference type="ARBA" id="ARBA00022692"/>
    </source>
</evidence>
<dbReference type="GO" id="GO:0005886">
    <property type="term" value="C:plasma membrane"/>
    <property type="evidence" value="ECO:0007669"/>
    <property type="project" value="UniProtKB-SubCell"/>
</dbReference>
<evidence type="ECO:0000313" key="8">
    <source>
        <dbReference type="EMBL" id="KGM98026.1"/>
    </source>
</evidence>
<dbReference type="AlphaFoldDB" id="A0A0A0ICD3"/>
<keyword evidence="3 6" id="KW-0812">Transmembrane</keyword>
<dbReference type="InterPro" id="IPR003740">
    <property type="entry name" value="YitT"/>
</dbReference>
<name>A0A0A0ICD3_CLONO</name>
<keyword evidence="2" id="KW-1003">Cell membrane</keyword>
<dbReference type="Proteomes" id="UP000030012">
    <property type="component" value="Unassembled WGS sequence"/>
</dbReference>
<gene>
    <name evidence="8" type="ORF">Z968_01510</name>
</gene>
<dbReference type="InterPro" id="IPR015867">
    <property type="entry name" value="N-reg_PII/ATP_PRibTrfase_C"/>
</dbReference>
<dbReference type="Gene3D" id="3.30.70.120">
    <property type="match status" value="1"/>
</dbReference>
<dbReference type="CDD" id="cd16380">
    <property type="entry name" value="YitT_C"/>
    <property type="match status" value="1"/>
</dbReference>
<organism evidence="8 9">
    <name type="scientific">Clostridium novyi A str. 4552</name>
    <dbReference type="NCBI Taxonomy" id="1444289"/>
    <lineage>
        <taxon>Bacteria</taxon>
        <taxon>Bacillati</taxon>
        <taxon>Bacillota</taxon>
        <taxon>Clostridia</taxon>
        <taxon>Eubacteriales</taxon>
        <taxon>Clostridiaceae</taxon>
        <taxon>Clostridium</taxon>
    </lineage>
</organism>
<sequence>MVMGFLNMSKRDFTKKTILIIFGSLLNAVALNLFLIPINLLSGGVSGISLILLYLFKIPAGLSLLLLNIPLLILAFFKTDKKFTFFTVVGTVSLSLTIMLTSPLSKILTSSPTNRLLYSIYGGVLSGLGVGIIFSNHGSTGGIDIISMIIKKKFDIDVGFASFIFNLIIVSVGSSFLGIETGLYTLIMMYITGAFTDRVLRGFSKQKMLIIVTRKQSDMASAIMNRLHRGITILYGEGAYTKEKINILYCIVSPRQVPRIKQLVGEIDENAFISITDTAEVQGQGFNKIF</sequence>
<keyword evidence="4 6" id="KW-1133">Transmembrane helix</keyword>
<dbReference type="InterPro" id="IPR051461">
    <property type="entry name" value="UPF0750_membrane"/>
</dbReference>
<proteinExistence type="predicted"/>
<feature type="transmembrane region" description="Helical" evidence="6">
    <location>
        <begin position="116"/>
        <end position="135"/>
    </location>
</feature>
<keyword evidence="5 6" id="KW-0472">Membrane</keyword>
<dbReference type="EMBL" id="JENJ01000004">
    <property type="protein sequence ID" value="KGM98026.1"/>
    <property type="molecule type" value="Genomic_DNA"/>
</dbReference>
<evidence type="ECO:0000259" key="7">
    <source>
        <dbReference type="Pfam" id="PF10035"/>
    </source>
</evidence>
<evidence type="ECO:0000256" key="2">
    <source>
        <dbReference type="ARBA" id="ARBA00022475"/>
    </source>
</evidence>
<evidence type="ECO:0000256" key="4">
    <source>
        <dbReference type="ARBA" id="ARBA00022989"/>
    </source>
</evidence>
<reference evidence="8 9" key="1">
    <citation type="submission" date="2014-01" db="EMBL/GenBank/DDBJ databases">
        <title>Plasmidome dynamics in the species complex Clostridium novyi sensu lato converts strains of independent lineages into distinctly different pathogens.</title>
        <authorList>
            <person name="Skarin H."/>
            <person name="Segerman B."/>
        </authorList>
    </citation>
    <scope>NUCLEOTIDE SEQUENCE [LARGE SCALE GENOMIC DNA]</scope>
    <source>
        <strain evidence="8 9">4552</strain>
    </source>
</reference>
<dbReference type="Pfam" id="PF10035">
    <property type="entry name" value="DUF2179"/>
    <property type="match status" value="1"/>
</dbReference>
<dbReference type="OrthoDB" id="3180973at2"/>
<dbReference type="PANTHER" id="PTHR33545">
    <property type="entry name" value="UPF0750 MEMBRANE PROTEIN YITT-RELATED"/>
    <property type="match status" value="1"/>
</dbReference>
<feature type="transmembrane region" description="Helical" evidence="6">
    <location>
        <begin position="50"/>
        <end position="76"/>
    </location>
</feature>
<accession>A0A0A0ICD3</accession>
<evidence type="ECO:0000256" key="1">
    <source>
        <dbReference type="ARBA" id="ARBA00004651"/>
    </source>
</evidence>
<evidence type="ECO:0000313" key="9">
    <source>
        <dbReference type="Proteomes" id="UP000030012"/>
    </source>
</evidence>
<feature type="transmembrane region" description="Helical" evidence="6">
    <location>
        <begin position="18"/>
        <end position="38"/>
    </location>
</feature>
<comment type="subcellular location">
    <subcellularLocation>
        <location evidence="1">Cell membrane</location>
        <topology evidence="1">Multi-pass membrane protein</topology>
    </subcellularLocation>
</comment>
<evidence type="ECO:0000256" key="5">
    <source>
        <dbReference type="ARBA" id="ARBA00023136"/>
    </source>
</evidence>
<dbReference type="InterPro" id="IPR019264">
    <property type="entry name" value="DUF2179"/>
</dbReference>
<comment type="caution">
    <text evidence="8">The sequence shown here is derived from an EMBL/GenBank/DDBJ whole genome shotgun (WGS) entry which is preliminary data.</text>
</comment>
<dbReference type="PIRSF" id="PIRSF006483">
    <property type="entry name" value="Membrane_protein_YitT"/>
    <property type="match status" value="1"/>
</dbReference>
<evidence type="ECO:0000256" key="6">
    <source>
        <dbReference type="SAM" id="Phobius"/>
    </source>
</evidence>
<feature type="domain" description="DUF2179" evidence="7">
    <location>
        <begin position="229"/>
        <end position="283"/>
    </location>
</feature>
<dbReference type="RefSeq" id="WP_039252382.1">
    <property type="nucleotide sequence ID" value="NZ_JENJ01000004.1"/>
</dbReference>
<protein>
    <submittedName>
        <fullName evidence="8">Membrane protein</fullName>
    </submittedName>
</protein>
<dbReference type="Pfam" id="PF02588">
    <property type="entry name" value="YitT_membrane"/>
    <property type="match status" value="1"/>
</dbReference>